<keyword evidence="14" id="KW-0449">Lipoprotein</keyword>
<dbReference type="RefSeq" id="WP_323297283.1">
    <property type="nucleotide sequence ID" value="NZ_JAYFUM010000015.1"/>
</dbReference>
<feature type="domain" description="Soluble ligand binding" evidence="16">
    <location>
        <begin position="259"/>
        <end position="302"/>
    </location>
</feature>
<keyword evidence="6" id="KW-0812">Transmembrane</keyword>
<keyword evidence="12" id="KW-0564">Palmitate</keyword>
<proteinExistence type="inferred from homology"/>
<keyword evidence="5" id="KW-0762">Sugar transport</keyword>
<keyword evidence="8" id="KW-0625">Polysaccharide transport</keyword>
<dbReference type="InterPro" id="IPR054765">
    <property type="entry name" value="SLBB_dom"/>
</dbReference>
<keyword evidence="4" id="KW-1134">Transmembrane beta strand</keyword>
<comment type="caution">
    <text evidence="18">The sequence shown here is derived from an EMBL/GenBank/DDBJ whole genome shotgun (WGS) entry which is preliminary data.</text>
</comment>
<dbReference type="Pfam" id="PF02563">
    <property type="entry name" value="Poly_export"/>
    <property type="match status" value="1"/>
</dbReference>
<feature type="domain" description="Soluble ligand binding" evidence="16">
    <location>
        <begin position="613"/>
        <end position="652"/>
    </location>
</feature>
<gene>
    <name evidence="18" type="ORF">VB248_13325</name>
</gene>
<keyword evidence="11" id="KW-0472">Membrane</keyword>
<feature type="domain" description="SLBB" evidence="17">
    <location>
        <begin position="528"/>
        <end position="604"/>
    </location>
</feature>
<protein>
    <submittedName>
        <fullName evidence="18">SLBB domain-containing protein</fullName>
    </submittedName>
</protein>
<dbReference type="PANTHER" id="PTHR33619">
    <property type="entry name" value="POLYSACCHARIDE EXPORT PROTEIN GFCE-RELATED"/>
    <property type="match status" value="1"/>
</dbReference>
<dbReference type="Proteomes" id="UP001302949">
    <property type="component" value="Unassembled WGS sequence"/>
</dbReference>
<evidence type="ECO:0000256" key="1">
    <source>
        <dbReference type="ARBA" id="ARBA00004571"/>
    </source>
</evidence>
<dbReference type="InterPro" id="IPR003715">
    <property type="entry name" value="Poly_export_N"/>
</dbReference>
<keyword evidence="7" id="KW-0732">Signal</keyword>
<evidence type="ECO:0000313" key="18">
    <source>
        <dbReference type="EMBL" id="MEA5140125.1"/>
    </source>
</evidence>
<evidence type="ECO:0000256" key="9">
    <source>
        <dbReference type="ARBA" id="ARBA00023065"/>
    </source>
</evidence>
<evidence type="ECO:0000256" key="4">
    <source>
        <dbReference type="ARBA" id="ARBA00022452"/>
    </source>
</evidence>
<feature type="domain" description="Soluble ligand binding" evidence="16">
    <location>
        <begin position="175"/>
        <end position="220"/>
    </location>
</feature>
<evidence type="ECO:0000256" key="8">
    <source>
        <dbReference type="ARBA" id="ARBA00023047"/>
    </source>
</evidence>
<name>A0ABU5QBA9_9BACT</name>
<dbReference type="InterPro" id="IPR049712">
    <property type="entry name" value="Poly_export"/>
</dbReference>
<dbReference type="EMBL" id="JAYFUM010000015">
    <property type="protein sequence ID" value="MEA5140125.1"/>
    <property type="molecule type" value="Genomic_DNA"/>
</dbReference>
<dbReference type="PANTHER" id="PTHR33619:SF3">
    <property type="entry name" value="POLYSACCHARIDE EXPORT PROTEIN GFCE-RELATED"/>
    <property type="match status" value="1"/>
</dbReference>
<evidence type="ECO:0000256" key="11">
    <source>
        <dbReference type="ARBA" id="ARBA00023136"/>
    </source>
</evidence>
<evidence type="ECO:0000256" key="2">
    <source>
        <dbReference type="ARBA" id="ARBA00009450"/>
    </source>
</evidence>
<keyword evidence="9" id="KW-0406">Ion transport</keyword>
<keyword evidence="3" id="KW-0813">Transport</keyword>
<evidence type="ECO:0000256" key="7">
    <source>
        <dbReference type="ARBA" id="ARBA00022729"/>
    </source>
</evidence>
<comment type="similarity">
    <text evidence="2">Belongs to the BexD/CtrA/VexA family.</text>
</comment>
<dbReference type="Gene3D" id="3.10.560.10">
    <property type="entry name" value="Outer membrane lipoprotein wza domain like"/>
    <property type="match status" value="6"/>
</dbReference>
<keyword evidence="13" id="KW-0998">Cell outer membrane</keyword>
<evidence type="ECO:0000259" key="16">
    <source>
        <dbReference type="Pfam" id="PF10531"/>
    </source>
</evidence>
<evidence type="ECO:0000256" key="12">
    <source>
        <dbReference type="ARBA" id="ARBA00023139"/>
    </source>
</evidence>
<feature type="domain" description="Soluble ligand binding" evidence="16">
    <location>
        <begin position="433"/>
        <end position="481"/>
    </location>
</feature>
<evidence type="ECO:0000256" key="6">
    <source>
        <dbReference type="ARBA" id="ARBA00022692"/>
    </source>
</evidence>
<evidence type="ECO:0000256" key="10">
    <source>
        <dbReference type="ARBA" id="ARBA00023114"/>
    </source>
</evidence>
<evidence type="ECO:0000313" key="19">
    <source>
        <dbReference type="Proteomes" id="UP001302949"/>
    </source>
</evidence>
<dbReference type="InterPro" id="IPR019554">
    <property type="entry name" value="Soluble_ligand-bd"/>
</dbReference>
<dbReference type="Pfam" id="PF22461">
    <property type="entry name" value="SLBB_2"/>
    <property type="match status" value="1"/>
</dbReference>
<organism evidence="18 19">
    <name type="scientific">Arcicella rigui</name>
    <dbReference type="NCBI Taxonomy" id="797020"/>
    <lineage>
        <taxon>Bacteria</taxon>
        <taxon>Pseudomonadati</taxon>
        <taxon>Bacteroidota</taxon>
        <taxon>Cytophagia</taxon>
        <taxon>Cytophagales</taxon>
        <taxon>Flectobacillaceae</taxon>
        <taxon>Arcicella</taxon>
    </lineage>
</organism>
<reference evidence="18 19" key="1">
    <citation type="submission" date="2023-12" db="EMBL/GenBank/DDBJ databases">
        <title>Novel species of the genus Arcicella isolated from rivers.</title>
        <authorList>
            <person name="Lu H."/>
        </authorList>
    </citation>
    <scope>NUCLEOTIDE SEQUENCE [LARGE SCALE GENOMIC DNA]</scope>
    <source>
        <strain evidence="18 19">KCTC 23307</strain>
    </source>
</reference>
<evidence type="ECO:0000256" key="5">
    <source>
        <dbReference type="ARBA" id="ARBA00022597"/>
    </source>
</evidence>
<evidence type="ECO:0000259" key="15">
    <source>
        <dbReference type="Pfam" id="PF02563"/>
    </source>
</evidence>
<evidence type="ECO:0000256" key="3">
    <source>
        <dbReference type="ARBA" id="ARBA00022448"/>
    </source>
</evidence>
<evidence type="ECO:0000256" key="14">
    <source>
        <dbReference type="ARBA" id="ARBA00023288"/>
    </source>
</evidence>
<evidence type="ECO:0000259" key="17">
    <source>
        <dbReference type="Pfam" id="PF22461"/>
    </source>
</evidence>
<feature type="domain" description="Polysaccharide export protein N-terminal" evidence="15">
    <location>
        <begin position="88"/>
        <end position="152"/>
    </location>
</feature>
<dbReference type="Pfam" id="PF10531">
    <property type="entry name" value="SLBB"/>
    <property type="match status" value="4"/>
</dbReference>
<sequence>MSESQIREAMLLKGYSSAQFDTLQARFTKKYFSNTNDETATFRQVIKPIVPLQKVDTVLQKSIKTPIFGASLFSKQGLTFEPDLRIATPKNYQLGPEDELNIDIFGNALDNYKVKISPEGTIKILNLAPIYVNGLSIEAASERIIKHLRQLYQGINLPQSGVSAQITLSNVRSIKVTLTGEVHRPGTYTLSSLASVFNALYLSGGPSENGSFRNIRVIRNNRIIRTIDLYDFLLRADQKDNIRLQDQDVIRIADYETRVEIAGEVKRPMIFEVKPNESLYEVLRFAGGFTDKAYTYLISLRRNTATALKLFNISQEEVAHFMPKNGDKYTVGTILDRYENRVQIKGAVFRAGEYALETGLSTVKELIAKAEGLKEEAFLNRASIIRKQENNEPLLIAFDLGKLIKGEIEDIPLQKEDIVEIRTIPSLQEKRTVSIYGEVNKNGVYEFIEGQSVADLILLANGFTTGASNAEIELSRRITDDTKKNEQVKILTFKIDRNLKISPPESGFKLQAFDRIYVRKSPNYEVQKSVSISGEVKFAGVYTIKDKKQRITDLVHLAGGLKNGAFPKGAKFVRDSSILAIDLAYILQNPDSPENLLLLNGDYLEIPRALETVKLSGEFLNPVSVTFRGNLSVKDYVRQAGGFTEKADKRKLYVKYANGISDKIRSFLFFHTFPKVEQGAEIIVPSKLNENTHKLSTGERIALVGAITSVSYLFVNISNNLK</sequence>
<keyword evidence="19" id="KW-1185">Reference proteome</keyword>
<evidence type="ECO:0000256" key="13">
    <source>
        <dbReference type="ARBA" id="ARBA00023237"/>
    </source>
</evidence>
<accession>A0ABU5QBA9</accession>
<comment type="subcellular location">
    <subcellularLocation>
        <location evidence="1">Cell outer membrane</location>
        <topology evidence="1">Multi-pass membrane protein</topology>
    </subcellularLocation>
</comment>
<keyword evidence="10" id="KW-0626">Porin</keyword>